<name>U5G8C0_POPTR</name>
<dbReference type="EMBL" id="CM009297">
    <property type="protein sequence ID" value="PNT25148.1"/>
    <property type="molecule type" value="Genomic_DNA"/>
</dbReference>
<organism evidence="1 2">
    <name type="scientific">Populus trichocarpa</name>
    <name type="common">Western balsam poplar</name>
    <name type="synonym">Populus balsamifera subsp. trichocarpa</name>
    <dbReference type="NCBI Taxonomy" id="3694"/>
    <lineage>
        <taxon>Eukaryota</taxon>
        <taxon>Viridiplantae</taxon>
        <taxon>Streptophyta</taxon>
        <taxon>Embryophyta</taxon>
        <taxon>Tracheophyta</taxon>
        <taxon>Spermatophyta</taxon>
        <taxon>Magnoliopsida</taxon>
        <taxon>eudicotyledons</taxon>
        <taxon>Gunneridae</taxon>
        <taxon>Pentapetalae</taxon>
        <taxon>rosids</taxon>
        <taxon>fabids</taxon>
        <taxon>Malpighiales</taxon>
        <taxon>Salicaceae</taxon>
        <taxon>Saliceae</taxon>
        <taxon>Populus</taxon>
    </lineage>
</organism>
<dbReference type="HOGENOM" id="CLU_2594302_0_0_1"/>
<proteinExistence type="predicted"/>
<dbReference type="InParanoid" id="U5G8C0"/>
<keyword evidence="2" id="KW-1185">Reference proteome</keyword>
<gene>
    <name evidence="1" type="ORF">POPTR_008G170500</name>
</gene>
<reference evidence="1 2" key="1">
    <citation type="journal article" date="2006" name="Science">
        <title>The genome of black cottonwood, Populus trichocarpa (Torr. &amp; Gray).</title>
        <authorList>
            <person name="Tuskan G.A."/>
            <person name="Difazio S."/>
            <person name="Jansson S."/>
            <person name="Bohlmann J."/>
            <person name="Grigoriev I."/>
            <person name="Hellsten U."/>
            <person name="Putnam N."/>
            <person name="Ralph S."/>
            <person name="Rombauts S."/>
            <person name="Salamov A."/>
            <person name="Schein J."/>
            <person name="Sterck L."/>
            <person name="Aerts A."/>
            <person name="Bhalerao R.R."/>
            <person name="Bhalerao R.P."/>
            <person name="Blaudez D."/>
            <person name="Boerjan W."/>
            <person name="Brun A."/>
            <person name="Brunner A."/>
            <person name="Busov V."/>
            <person name="Campbell M."/>
            <person name="Carlson J."/>
            <person name="Chalot M."/>
            <person name="Chapman J."/>
            <person name="Chen G.L."/>
            <person name="Cooper D."/>
            <person name="Coutinho P.M."/>
            <person name="Couturier J."/>
            <person name="Covert S."/>
            <person name="Cronk Q."/>
            <person name="Cunningham R."/>
            <person name="Davis J."/>
            <person name="Degroeve S."/>
            <person name="Dejardin A."/>
            <person name="Depamphilis C."/>
            <person name="Detter J."/>
            <person name="Dirks B."/>
            <person name="Dubchak I."/>
            <person name="Duplessis S."/>
            <person name="Ehlting J."/>
            <person name="Ellis B."/>
            <person name="Gendler K."/>
            <person name="Goodstein D."/>
            <person name="Gribskov M."/>
            <person name="Grimwood J."/>
            <person name="Groover A."/>
            <person name="Gunter L."/>
            <person name="Hamberger B."/>
            <person name="Heinze B."/>
            <person name="Helariutta Y."/>
            <person name="Henrissat B."/>
            <person name="Holligan D."/>
            <person name="Holt R."/>
            <person name="Huang W."/>
            <person name="Islam-Faridi N."/>
            <person name="Jones S."/>
            <person name="Jones-Rhoades M."/>
            <person name="Jorgensen R."/>
            <person name="Joshi C."/>
            <person name="Kangasjarvi J."/>
            <person name="Karlsson J."/>
            <person name="Kelleher C."/>
            <person name="Kirkpatrick R."/>
            <person name="Kirst M."/>
            <person name="Kohler A."/>
            <person name="Kalluri U."/>
            <person name="Larimer F."/>
            <person name="Leebens-Mack J."/>
            <person name="Leple J.C."/>
            <person name="Locascio P."/>
            <person name="Lou Y."/>
            <person name="Lucas S."/>
            <person name="Martin F."/>
            <person name="Montanini B."/>
            <person name="Napoli C."/>
            <person name="Nelson D.R."/>
            <person name="Nelson C."/>
            <person name="Nieminen K."/>
            <person name="Nilsson O."/>
            <person name="Pereda V."/>
            <person name="Peter G."/>
            <person name="Philippe R."/>
            <person name="Pilate G."/>
            <person name="Poliakov A."/>
            <person name="Razumovskaya J."/>
            <person name="Richardson P."/>
            <person name="Rinaldi C."/>
            <person name="Ritland K."/>
            <person name="Rouze P."/>
            <person name="Ryaboy D."/>
            <person name="Schmutz J."/>
            <person name="Schrader J."/>
            <person name="Segerman B."/>
            <person name="Shin H."/>
            <person name="Siddiqui A."/>
            <person name="Sterky F."/>
            <person name="Terry A."/>
            <person name="Tsai C.J."/>
            <person name="Uberbacher E."/>
            <person name="Unneberg P."/>
            <person name="Vahala J."/>
            <person name="Wall K."/>
            <person name="Wessler S."/>
            <person name="Yang G."/>
            <person name="Yin T."/>
            <person name="Douglas C."/>
            <person name="Marra M."/>
            <person name="Sandberg G."/>
            <person name="Van de Peer Y."/>
            <person name="Rokhsar D."/>
        </authorList>
    </citation>
    <scope>NUCLEOTIDE SEQUENCE [LARGE SCALE GENOMIC DNA]</scope>
    <source>
        <strain evidence="2">cv. Nisqually</strain>
    </source>
</reference>
<dbReference type="AlphaFoldDB" id="U5G8C0"/>
<dbReference type="Proteomes" id="UP000006729">
    <property type="component" value="Chromosome 8"/>
</dbReference>
<accession>U5G8C0</accession>
<evidence type="ECO:0000313" key="2">
    <source>
        <dbReference type="Proteomes" id="UP000006729"/>
    </source>
</evidence>
<protein>
    <submittedName>
        <fullName evidence="1">Uncharacterized protein</fullName>
    </submittedName>
</protein>
<sequence>MSYSTALKGTYPPRGIPLQYITWTHYQCLNCRGVWRFNSPEKKLSCENTNPEMGSCMEIGLLSLINISIIYHKTHQALLH</sequence>
<evidence type="ECO:0000313" key="1">
    <source>
        <dbReference type="EMBL" id="PNT25148.1"/>
    </source>
</evidence>